<proteinExistence type="predicted"/>
<gene>
    <name evidence="1" type="ORF">OGZ50_02875</name>
</gene>
<reference evidence="1" key="1">
    <citation type="submission" date="2022-10" db="EMBL/GenBank/DDBJ databases">
        <authorList>
            <person name="Turner M.S."/>
            <person name="Huang W."/>
        </authorList>
    </citation>
    <scope>NUCLEOTIDE SEQUENCE</scope>
    <source>
        <strain evidence="1">54</strain>
    </source>
</reference>
<accession>A0AAP4DTL3</accession>
<sequence length="55" mass="6111">MRRNETIKLADGQEATIIRGDESALVNSYIVQLDSGELRVIDKKTLTLAPIQGRI</sequence>
<reference evidence="1" key="2">
    <citation type="journal article" date="2023" name="Food Microbiol.">
        <title>Evaluation of the fermentation potential of lactic acid bacteria isolated from herbs, fruits and vegetables as starter cultures in nut-based milk alternatives.</title>
        <authorList>
            <person name="Huang W."/>
            <person name="Dong A."/>
            <person name="Pham H.T."/>
            <person name="Zhou C."/>
            <person name="Huo Z."/>
            <person name="Watjen A.P."/>
            <person name="Prakash S."/>
            <person name="Bang-Berthelsen C.H."/>
            <person name="Turner M.S."/>
        </authorList>
    </citation>
    <scope>NUCLEOTIDE SEQUENCE</scope>
    <source>
        <strain evidence="1">54</strain>
    </source>
</reference>
<organism evidence="1 2">
    <name type="scientific">Lactococcus lactis</name>
    <dbReference type="NCBI Taxonomy" id="1358"/>
    <lineage>
        <taxon>Bacteria</taxon>
        <taxon>Bacillati</taxon>
        <taxon>Bacillota</taxon>
        <taxon>Bacilli</taxon>
        <taxon>Lactobacillales</taxon>
        <taxon>Streptococcaceae</taxon>
        <taxon>Lactococcus</taxon>
    </lineage>
</organism>
<comment type="caution">
    <text evidence="1">The sequence shown here is derived from an EMBL/GenBank/DDBJ whole genome shotgun (WGS) entry which is preliminary data.</text>
</comment>
<name>A0AAP4DTL3_9LACT</name>
<evidence type="ECO:0000313" key="2">
    <source>
        <dbReference type="Proteomes" id="UP001152598"/>
    </source>
</evidence>
<evidence type="ECO:0000313" key="1">
    <source>
        <dbReference type="EMBL" id="MDG4975679.1"/>
    </source>
</evidence>
<dbReference type="RefSeq" id="WP_278200946.1">
    <property type="nucleotide sequence ID" value="NZ_JAOWLT010000004.1"/>
</dbReference>
<dbReference type="AlphaFoldDB" id="A0AAP4DTL3"/>
<protein>
    <submittedName>
        <fullName evidence="1">Bacteriocin</fullName>
    </submittedName>
</protein>
<dbReference type="Proteomes" id="UP001152598">
    <property type="component" value="Unassembled WGS sequence"/>
</dbReference>
<dbReference type="EMBL" id="JAOWLV010000002">
    <property type="protein sequence ID" value="MDG4975679.1"/>
    <property type="molecule type" value="Genomic_DNA"/>
</dbReference>